<keyword evidence="2" id="KW-1185">Reference proteome</keyword>
<dbReference type="AlphaFoldDB" id="A0A8H5FIZ2"/>
<evidence type="ECO:0000313" key="1">
    <source>
        <dbReference type="EMBL" id="KAF5338561.1"/>
    </source>
</evidence>
<name>A0A8H5FIZ2_9AGAR</name>
<dbReference type="Proteomes" id="UP000559256">
    <property type="component" value="Unassembled WGS sequence"/>
</dbReference>
<accession>A0A8H5FIZ2</accession>
<dbReference type="OrthoDB" id="3057023at2759"/>
<sequence length="107" mass="12081">MDQIPDTSPCAVKSHPFANFAWDPASLIQPEMEPERDWQDILNPMVHDAFGYGATAADGLKTDWAIRGDWGLDGLYRVLAYVIQKRGLQAWCIEMKVESLLEVIDTE</sequence>
<gene>
    <name evidence="1" type="ORF">D9758_016549</name>
</gene>
<evidence type="ECO:0000313" key="2">
    <source>
        <dbReference type="Proteomes" id="UP000559256"/>
    </source>
</evidence>
<proteinExistence type="predicted"/>
<comment type="caution">
    <text evidence="1">The sequence shown here is derived from an EMBL/GenBank/DDBJ whole genome shotgun (WGS) entry which is preliminary data.</text>
</comment>
<organism evidence="1 2">
    <name type="scientific">Tetrapyrgos nigripes</name>
    <dbReference type="NCBI Taxonomy" id="182062"/>
    <lineage>
        <taxon>Eukaryota</taxon>
        <taxon>Fungi</taxon>
        <taxon>Dikarya</taxon>
        <taxon>Basidiomycota</taxon>
        <taxon>Agaricomycotina</taxon>
        <taxon>Agaricomycetes</taxon>
        <taxon>Agaricomycetidae</taxon>
        <taxon>Agaricales</taxon>
        <taxon>Marasmiineae</taxon>
        <taxon>Marasmiaceae</taxon>
        <taxon>Tetrapyrgos</taxon>
    </lineage>
</organism>
<dbReference type="EMBL" id="JAACJM010000195">
    <property type="protein sequence ID" value="KAF5338561.1"/>
    <property type="molecule type" value="Genomic_DNA"/>
</dbReference>
<protein>
    <submittedName>
        <fullName evidence="1">Uncharacterized protein</fullName>
    </submittedName>
</protein>
<reference evidence="1 2" key="1">
    <citation type="journal article" date="2020" name="ISME J.">
        <title>Uncovering the hidden diversity of litter-decomposition mechanisms in mushroom-forming fungi.</title>
        <authorList>
            <person name="Floudas D."/>
            <person name="Bentzer J."/>
            <person name="Ahren D."/>
            <person name="Johansson T."/>
            <person name="Persson P."/>
            <person name="Tunlid A."/>
        </authorList>
    </citation>
    <scope>NUCLEOTIDE SEQUENCE [LARGE SCALE GENOMIC DNA]</scope>
    <source>
        <strain evidence="1 2">CBS 291.85</strain>
    </source>
</reference>